<keyword evidence="3" id="KW-1185">Reference proteome</keyword>
<gene>
    <name evidence="2" type="ORF">Pr1d_26360</name>
</gene>
<accession>A0A5B9Q8U3</accession>
<feature type="transmembrane region" description="Helical" evidence="1">
    <location>
        <begin position="33"/>
        <end position="52"/>
    </location>
</feature>
<dbReference type="OrthoDB" id="254731at2"/>
<keyword evidence="1" id="KW-0812">Transmembrane</keyword>
<dbReference type="RefSeq" id="WP_148073862.1">
    <property type="nucleotide sequence ID" value="NZ_CP042913.1"/>
</dbReference>
<feature type="transmembrane region" description="Helical" evidence="1">
    <location>
        <begin position="120"/>
        <end position="137"/>
    </location>
</feature>
<keyword evidence="1" id="KW-0472">Membrane</keyword>
<organism evidence="2 3">
    <name type="scientific">Bythopirellula goksoeyrii</name>
    <dbReference type="NCBI Taxonomy" id="1400387"/>
    <lineage>
        <taxon>Bacteria</taxon>
        <taxon>Pseudomonadati</taxon>
        <taxon>Planctomycetota</taxon>
        <taxon>Planctomycetia</taxon>
        <taxon>Pirellulales</taxon>
        <taxon>Lacipirellulaceae</taxon>
        <taxon>Bythopirellula</taxon>
    </lineage>
</organism>
<dbReference type="AlphaFoldDB" id="A0A5B9Q8U3"/>
<dbReference type="Proteomes" id="UP000323917">
    <property type="component" value="Chromosome"/>
</dbReference>
<name>A0A5B9Q8U3_9BACT</name>
<evidence type="ECO:0000313" key="2">
    <source>
        <dbReference type="EMBL" id="QEG35338.1"/>
    </source>
</evidence>
<feature type="transmembrane region" description="Helical" evidence="1">
    <location>
        <begin position="91"/>
        <end position="114"/>
    </location>
</feature>
<evidence type="ECO:0000313" key="3">
    <source>
        <dbReference type="Proteomes" id="UP000323917"/>
    </source>
</evidence>
<proteinExistence type="predicted"/>
<evidence type="ECO:0000256" key="1">
    <source>
        <dbReference type="SAM" id="Phobius"/>
    </source>
</evidence>
<dbReference type="EMBL" id="CP042913">
    <property type="protein sequence ID" value="QEG35338.1"/>
    <property type="molecule type" value="Genomic_DNA"/>
</dbReference>
<dbReference type="KEGG" id="bgok:Pr1d_26360"/>
<reference evidence="2 3" key="1">
    <citation type="submission" date="2019-08" db="EMBL/GenBank/DDBJ databases">
        <title>Deep-cultivation of Planctomycetes and their phenomic and genomic characterization uncovers novel biology.</title>
        <authorList>
            <person name="Wiegand S."/>
            <person name="Jogler M."/>
            <person name="Boedeker C."/>
            <person name="Pinto D."/>
            <person name="Vollmers J."/>
            <person name="Rivas-Marin E."/>
            <person name="Kohn T."/>
            <person name="Peeters S.H."/>
            <person name="Heuer A."/>
            <person name="Rast P."/>
            <person name="Oberbeckmann S."/>
            <person name="Bunk B."/>
            <person name="Jeske O."/>
            <person name="Meyerdierks A."/>
            <person name="Storesund J.E."/>
            <person name="Kallscheuer N."/>
            <person name="Luecker S."/>
            <person name="Lage O.M."/>
            <person name="Pohl T."/>
            <person name="Merkel B.J."/>
            <person name="Hornburger P."/>
            <person name="Mueller R.-W."/>
            <person name="Bruemmer F."/>
            <person name="Labrenz M."/>
            <person name="Spormann A.M."/>
            <person name="Op den Camp H."/>
            <person name="Overmann J."/>
            <person name="Amann R."/>
            <person name="Jetten M.S.M."/>
            <person name="Mascher T."/>
            <person name="Medema M.H."/>
            <person name="Devos D.P."/>
            <person name="Kaster A.-K."/>
            <person name="Ovreas L."/>
            <person name="Rohde M."/>
            <person name="Galperin M.Y."/>
            <person name="Jogler C."/>
        </authorList>
    </citation>
    <scope>NUCLEOTIDE SEQUENCE [LARGE SCALE GENOMIC DNA]</scope>
    <source>
        <strain evidence="2 3">Pr1d</strain>
    </source>
</reference>
<protein>
    <submittedName>
        <fullName evidence="2">Uncharacterized protein</fullName>
    </submittedName>
</protein>
<sequence>MTISARHAMPTNINISGPLKRLASGLLSRQAVWAYWIFNLALLVGLIIWVGLDGRFSQAARLLALVDPKGASNLDITQLPHTHYLSSRIQLLHLTIIAGFVSAGCIVIALFFGAHSNRRLRSWFAVMVALAAWLTFYETWPDLAWRAQALRVAPSLPAMEKVAQSLLKNWPNQDGVLPDVGPFNAYPIGKPRTLMMLKRSNPLHVSSIERGTENDLYFQLTGNNEGATLARLPQETEPLAYYSGLEGRYEPFRFQALGQNWFLVEFLYAPIVDGLNQRSLR</sequence>
<keyword evidence="1" id="KW-1133">Transmembrane helix</keyword>